<keyword evidence="5" id="KW-0106">Calcium</keyword>
<keyword evidence="4" id="KW-0378">Hydrolase</keyword>
<evidence type="ECO:0000259" key="8">
    <source>
        <dbReference type="Pfam" id="PF00884"/>
    </source>
</evidence>
<keyword evidence="6" id="KW-1133">Transmembrane helix</keyword>
<evidence type="ECO:0000256" key="5">
    <source>
        <dbReference type="ARBA" id="ARBA00022837"/>
    </source>
</evidence>
<evidence type="ECO:0000256" key="7">
    <source>
        <dbReference type="SAM" id="SignalP"/>
    </source>
</evidence>
<comment type="similarity">
    <text evidence="2">Belongs to the sulfatase family.</text>
</comment>
<dbReference type="InterPro" id="IPR017850">
    <property type="entry name" value="Alkaline_phosphatase_core_sf"/>
</dbReference>
<evidence type="ECO:0000256" key="3">
    <source>
        <dbReference type="ARBA" id="ARBA00022723"/>
    </source>
</evidence>
<sequence length="586" mass="65682">MTRSRIHLMATAMITLTLTITNCQGDERPPNVLLFMADDLGYGDLGCYGNTTLRTPNIDRLASEGAKLTHSLTAASICTPSRAAFLTGRYPIRSGMASPHFVRVSFLTACNTGLPVSELTFAELAKQAGYTTALLGKWHLGWSTDRSDPDHKHPLNQGFDYFYGIPLTKMKDFDSREVKAWRRARPTIGWILTMTCVMTLVFTWSLIRLARLGRTGSAMAVVVMVTVILTCGLVYWVMENLELLNSFFYRNYELVEQPIILPQVTRKLVREGVEFLEQRHADSQPFLLFVSWLHVHTALDTAPQFRGQSLHGPYGDAVEELDWGVGQLLDTLDRLGLTDTTLVIFTSDNGAHVEESDFLGRRSGGYNGGLRGGKAHGAPDGGIRVPTILKWPGKVTPGHVTDEPISLMDVMPTIAHALHVQLPANHVVDGKDLLPLLSGEEKRSPHEFLFHYCQDEVHAVRYRPRDGSKVWKMALYEPAYLLQTDHCDFLCRCHDATPLDPPLLFDLTSDPGEQHPLSAADLPEYRALVNLMTKALRKHKDSIVPVPNMFSVYNMLWRPWNQPNCNFPEFQCSDSKFGQVFDEDVS</sequence>
<comment type="caution">
    <text evidence="9">The sequence shown here is derived from an EMBL/GenBank/DDBJ whole genome shotgun (WGS) entry which is preliminary data.</text>
</comment>
<dbReference type="PROSITE" id="PS00523">
    <property type="entry name" value="SULFATASE_1"/>
    <property type="match status" value="1"/>
</dbReference>
<dbReference type="GO" id="GO:0004065">
    <property type="term" value="F:arylsulfatase activity"/>
    <property type="evidence" value="ECO:0007669"/>
    <property type="project" value="TreeGrafter"/>
</dbReference>
<proteinExistence type="inferred from homology"/>
<dbReference type="Pfam" id="PF14707">
    <property type="entry name" value="Sulfatase_C"/>
    <property type="match status" value="1"/>
</dbReference>
<keyword evidence="3" id="KW-0479">Metal-binding</keyword>
<evidence type="ECO:0000313" key="9">
    <source>
        <dbReference type="EMBL" id="KAK7105117.1"/>
    </source>
</evidence>
<dbReference type="EMBL" id="JBAMIC010000008">
    <property type="protein sequence ID" value="KAK7105117.1"/>
    <property type="molecule type" value="Genomic_DNA"/>
</dbReference>
<dbReference type="SUPFAM" id="SSF53649">
    <property type="entry name" value="Alkaline phosphatase-like"/>
    <property type="match status" value="1"/>
</dbReference>
<keyword evidence="6" id="KW-0812">Transmembrane</keyword>
<dbReference type="InterPro" id="IPR000917">
    <property type="entry name" value="Sulfatase_N"/>
</dbReference>
<organism evidence="9 10">
    <name type="scientific">Littorina saxatilis</name>
    <dbReference type="NCBI Taxonomy" id="31220"/>
    <lineage>
        <taxon>Eukaryota</taxon>
        <taxon>Metazoa</taxon>
        <taxon>Spiralia</taxon>
        <taxon>Lophotrochozoa</taxon>
        <taxon>Mollusca</taxon>
        <taxon>Gastropoda</taxon>
        <taxon>Caenogastropoda</taxon>
        <taxon>Littorinimorpha</taxon>
        <taxon>Littorinoidea</taxon>
        <taxon>Littorinidae</taxon>
        <taxon>Littorina</taxon>
    </lineage>
</organism>
<dbReference type="PANTHER" id="PTHR42693:SF49">
    <property type="entry name" value="SULFATASE N-TERMINAL DOMAIN-CONTAINING PROTEIN"/>
    <property type="match status" value="1"/>
</dbReference>
<feature type="domain" description="Sulfatase N-terminal" evidence="8">
    <location>
        <begin position="30"/>
        <end position="419"/>
    </location>
</feature>
<dbReference type="InterPro" id="IPR024607">
    <property type="entry name" value="Sulfatase_CS"/>
</dbReference>
<feature type="transmembrane region" description="Helical" evidence="6">
    <location>
        <begin position="188"/>
        <end position="207"/>
    </location>
</feature>
<dbReference type="Pfam" id="PF00884">
    <property type="entry name" value="Sulfatase"/>
    <property type="match status" value="1"/>
</dbReference>
<accession>A0AAN9BGM7</accession>
<name>A0AAN9BGM7_9CAEN</name>
<feature type="signal peptide" evidence="7">
    <location>
        <begin position="1"/>
        <end position="25"/>
    </location>
</feature>
<evidence type="ECO:0000313" key="10">
    <source>
        <dbReference type="Proteomes" id="UP001374579"/>
    </source>
</evidence>
<dbReference type="Proteomes" id="UP001374579">
    <property type="component" value="Unassembled WGS sequence"/>
</dbReference>
<comment type="cofactor">
    <cofactor evidence="1">
        <name>Ca(2+)</name>
        <dbReference type="ChEBI" id="CHEBI:29108"/>
    </cofactor>
</comment>
<dbReference type="Gene3D" id="3.30.1120.10">
    <property type="match status" value="1"/>
</dbReference>
<evidence type="ECO:0000256" key="1">
    <source>
        <dbReference type="ARBA" id="ARBA00001913"/>
    </source>
</evidence>
<evidence type="ECO:0000256" key="2">
    <source>
        <dbReference type="ARBA" id="ARBA00008779"/>
    </source>
</evidence>
<keyword evidence="10" id="KW-1185">Reference proteome</keyword>
<dbReference type="InterPro" id="IPR050738">
    <property type="entry name" value="Sulfatase"/>
</dbReference>
<evidence type="ECO:0000256" key="4">
    <source>
        <dbReference type="ARBA" id="ARBA00022801"/>
    </source>
</evidence>
<protein>
    <recommendedName>
        <fullName evidence="8">Sulfatase N-terminal domain-containing protein</fullName>
    </recommendedName>
</protein>
<gene>
    <name evidence="9" type="ORF">V1264_019721</name>
</gene>
<reference evidence="9 10" key="1">
    <citation type="submission" date="2024-02" db="EMBL/GenBank/DDBJ databases">
        <title>Chromosome-scale genome assembly of the rough periwinkle Littorina saxatilis.</title>
        <authorList>
            <person name="De Jode A."/>
            <person name="Faria R."/>
            <person name="Formenti G."/>
            <person name="Sims Y."/>
            <person name="Smith T.P."/>
            <person name="Tracey A."/>
            <person name="Wood J.M.D."/>
            <person name="Zagrodzka Z.B."/>
            <person name="Johannesson K."/>
            <person name="Butlin R.K."/>
            <person name="Leder E.H."/>
        </authorList>
    </citation>
    <scope>NUCLEOTIDE SEQUENCE [LARGE SCALE GENOMIC DNA]</scope>
    <source>
        <strain evidence="9">Snail1</strain>
        <tissue evidence="9">Muscle</tissue>
    </source>
</reference>
<feature type="chain" id="PRO_5043048200" description="Sulfatase N-terminal domain-containing protein" evidence="7">
    <location>
        <begin position="26"/>
        <end position="586"/>
    </location>
</feature>
<dbReference type="Gene3D" id="1.10.287.550">
    <property type="entry name" value="Helix hairpin bin"/>
    <property type="match status" value="1"/>
</dbReference>
<dbReference type="PANTHER" id="PTHR42693">
    <property type="entry name" value="ARYLSULFATASE FAMILY MEMBER"/>
    <property type="match status" value="1"/>
</dbReference>
<keyword evidence="7" id="KW-0732">Signal</keyword>
<dbReference type="Gene3D" id="3.40.720.10">
    <property type="entry name" value="Alkaline Phosphatase, subunit A"/>
    <property type="match status" value="1"/>
</dbReference>
<dbReference type="AlphaFoldDB" id="A0AAN9BGM7"/>
<evidence type="ECO:0000256" key="6">
    <source>
        <dbReference type="SAM" id="Phobius"/>
    </source>
</evidence>
<feature type="transmembrane region" description="Helical" evidence="6">
    <location>
        <begin position="219"/>
        <end position="238"/>
    </location>
</feature>
<dbReference type="GO" id="GO:0046872">
    <property type="term" value="F:metal ion binding"/>
    <property type="evidence" value="ECO:0007669"/>
    <property type="project" value="UniProtKB-KW"/>
</dbReference>
<keyword evidence="6" id="KW-0472">Membrane</keyword>